<proteinExistence type="predicted"/>
<dbReference type="EMBL" id="JBHYPX010000026">
    <property type="protein sequence ID" value="MFE1353243.1"/>
    <property type="molecule type" value="Genomic_DNA"/>
</dbReference>
<organism evidence="1 2">
    <name type="scientific">Kitasatospora phosalacinea</name>
    <dbReference type="NCBI Taxonomy" id="2065"/>
    <lineage>
        <taxon>Bacteria</taxon>
        <taxon>Bacillati</taxon>
        <taxon>Actinomycetota</taxon>
        <taxon>Actinomycetes</taxon>
        <taxon>Kitasatosporales</taxon>
        <taxon>Streptomycetaceae</taxon>
        <taxon>Kitasatospora</taxon>
    </lineage>
</organism>
<dbReference type="RefSeq" id="WP_380326658.1">
    <property type="nucleotide sequence ID" value="NZ_JBHYPW010000034.1"/>
</dbReference>
<accession>A0ABW6GKJ0</accession>
<name>A0ABW6GKJ0_9ACTN</name>
<comment type="caution">
    <text evidence="1">The sequence shown here is derived from an EMBL/GenBank/DDBJ whole genome shotgun (WGS) entry which is preliminary data.</text>
</comment>
<evidence type="ECO:0000313" key="1">
    <source>
        <dbReference type="EMBL" id="MFE1353243.1"/>
    </source>
</evidence>
<keyword evidence="2" id="KW-1185">Reference proteome</keyword>
<protein>
    <submittedName>
        <fullName evidence="1">Uncharacterized protein</fullName>
    </submittedName>
</protein>
<reference evidence="1 2" key="1">
    <citation type="submission" date="2024-09" db="EMBL/GenBank/DDBJ databases">
        <title>The Natural Products Discovery Center: Release of the First 8490 Sequenced Strains for Exploring Actinobacteria Biosynthetic Diversity.</title>
        <authorList>
            <person name="Kalkreuter E."/>
            <person name="Kautsar S.A."/>
            <person name="Yang D."/>
            <person name="Bader C.D."/>
            <person name="Teijaro C.N."/>
            <person name="Fluegel L."/>
            <person name="Davis C.M."/>
            <person name="Simpson J.R."/>
            <person name="Lauterbach L."/>
            <person name="Steele A.D."/>
            <person name="Gui C."/>
            <person name="Meng S."/>
            <person name="Li G."/>
            <person name="Viehrig K."/>
            <person name="Ye F."/>
            <person name="Su P."/>
            <person name="Kiefer A.F."/>
            <person name="Nichols A."/>
            <person name="Cepeda A.J."/>
            <person name="Yan W."/>
            <person name="Fan B."/>
            <person name="Jiang Y."/>
            <person name="Adhikari A."/>
            <person name="Zheng C.-J."/>
            <person name="Schuster L."/>
            <person name="Cowan T.M."/>
            <person name="Smanski M.J."/>
            <person name="Chevrette M.G."/>
            <person name="De Carvalho L.P.S."/>
            <person name="Shen B."/>
        </authorList>
    </citation>
    <scope>NUCLEOTIDE SEQUENCE [LARGE SCALE GENOMIC DNA]</scope>
    <source>
        <strain evidence="1 2">NPDC058753</strain>
    </source>
</reference>
<dbReference type="Proteomes" id="UP001599542">
    <property type="component" value="Unassembled WGS sequence"/>
</dbReference>
<evidence type="ECO:0000313" key="2">
    <source>
        <dbReference type="Proteomes" id="UP001599542"/>
    </source>
</evidence>
<sequence length="45" mass="4868">MTETALRTLPVLRDFLGRGCTTVRDPGAFTDEPITAHLREPSGPA</sequence>
<gene>
    <name evidence="1" type="ORF">ACFW6T_14790</name>
</gene>